<feature type="signal peptide" evidence="3">
    <location>
        <begin position="1"/>
        <end position="30"/>
    </location>
</feature>
<keyword evidence="5" id="KW-1185">Reference proteome</keyword>
<gene>
    <name evidence="4" type="ORF">B0T20DRAFT_14324</name>
</gene>
<reference evidence="4" key="1">
    <citation type="journal article" date="2023" name="Mol. Phylogenet. Evol.">
        <title>Genome-scale phylogeny and comparative genomics of the fungal order Sordariales.</title>
        <authorList>
            <person name="Hensen N."/>
            <person name="Bonometti L."/>
            <person name="Westerberg I."/>
            <person name="Brannstrom I.O."/>
            <person name="Guillou S."/>
            <person name="Cros-Aarteil S."/>
            <person name="Calhoun S."/>
            <person name="Haridas S."/>
            <person name="Kuo A."/>
            <person name="Mondo S."/>
            <person name="Pangilinan J."/>
            <person name="Riley R."/>
            <person name="LaButti K."/>
            <person name="Andreopoulos B."/>
            <person name="Lipzen A."/>
            <person name="Chen C."/>
            <person name="Yan M."/>
            <person name="Daum C."/>
            <person name="Ng V."/>
            <person name="Clum A."/>
            <person name="Steindorff A."/>
            <person name="Ohm R.A."/>
            <person name="Martin F."/>
            <person name="Silar P."/>
            <person name="Natvig D.O."/>
            <person name="Lalanne C."/>
            <person name="Gautier V."/>
            <person name="Ament-Velasquez S.L."/>
            <person name="Kruys A."/>
            <person name="Hutchinson M.I."/>
            <person name="Powell A.J."/>
            <person name="Barry K."/>
            <person name="Miller A.N."/>
            <person name="Grigoriev I.V."/>
            <person name="Debuchy R."/>
            <person name="Gladieux P."/>
            <person name="Hiltunen Thoren M."/>
            <person name="Johannesson H."/>
        </authorList>
    </citation>
    <scope>NUCLEOTIDE SEQUENCE</scope>
    <source>
        <strain evidence="4">FGSC 1904</strain>
    </source>
</reference>
<proteinExistence type="predicted"/>
<feature type="region of interest" description="Disordered" evidence="1">
    <location>
        <begin position="413"/>
        <end position="467"/>
    </location>
</feature>
<keyword evidence="2" id="KW-0812">Transmembrane</keyword>
<organism evidence="4 5">
    <name type="scientific">Sordaria brevicollis</name>
    <dbReference type="NCBI Taxonomy" id="83679"/>
    <lineage>
        <taxon>Eukaryota</taxon>
        <taxon>Fungi</taxon>
        <taxon>Dikarya</taxon>
        <taxon>Ascomycota</taxon>
        <taxon>Pezizomycotina</taxon>
        <taxon>Sordariomycetes</taxon>
        <taxon>Sordariomycetidae</taxon>
        <taxon>Sordariales</taxon>
        <taxon>Sordariaceae</taxon>
        <taxon>Sordaria</taxon>
    </lineage>
</organism>
<feature type="compositionally biased region" description="Basic and acidic residues" evidence="1">
    <location>
        <begin position="456"/>
        <end position="467"/>
    </location>
</feature>
<evidence type="ECO:0000313" key="4">
    <source>
        <dbReference type="EMBL" id="KAK3403049.1"/>
    </source>
</evidence>
<comment type="caution">
    <text evidence="4">The sequence shown here is derived from an EMBL/GenBank/DDBJ whole genome shotgun (WGS) entry which is preliminary data.</text>
</comment>
<keyword evidence="3" id="KW-0732">Signal</keyword>
<feature type="compositionally biased region" description="Basic and acidic residues" evidence="1">
    <location>
        <begin position="417"/>
        <end position="426"/>
    </location>
</feature>
<protein>
    <submittedName>
        <fullName evidence="4">Uncharacterized protein</fullName>
    </submittedName>
</protein>
<dbReference type="Proteomes" id="UP001281003">
    <property type="component" value="Unassembled WGS sequence"/>
</dbReference>
<reference evidence="4" key="2">
    <citation type="submission" date="2023-07" db="EMBL/GenBank/DDBJ databases">
        <authorList>
            <consortium name="Lawrence Berkeley National Laboratory"/>
            <person name="Haridas S."/>
            <person name="Hensen N."/>
            <person name="Bonometti L."/>
            <person name="Westerberg I."/>
            <person name="Brannstrom I.O."/>
            <person name="Guillou S."/>
            <person name="Cros-Aarteil S."/>
            <person name="Calhoun S."/>
            <person name="Kuo A."/>
            <person name="Mondo S."/>
            <person name="Pangilinan J."/>
            <person name="Riley R."/>
            <person name="LaButti K."/>
            <person name="Andreopoulos B."/>
            <person name="Lipzen A."/>
            <person name="Chen C."/>
            <person name="Yanf M."/>
            <person name="Daum C."/>
            <person name="Ng V."/>
            <person name="Clum A."/>
            <person name="Steindorff A."/>
            <person name="Ohm R."/>
            <person name="Martin F."/>
            <person name="Silar P."/>
            <person name="Natvig D."/>
            <person name="Lalanne C."/>
            <person name="Gautier V."/>
            <person name="Ament-velasquez S.L."/>
            <person name="Kruys A."/>
            <person name="Hutchinson M.I."/>
            <person name="Powell A.J."/>
            <person name="Barry K."/>
            <person name="Miller A.N."/>
            <person name="Grigoriev I.V."/>
            <person name="Debuchy R."/>
            <person name="Gladieux P."/>
            <person name="Thoren M.H."/>
            <person name="Johannesson H."/>
        </authorList>
    </citation>
    <scope>NUCLEOTIDE SEQUENCE</scope>
    <source>
        <strain evidence="4">FGSC 1904</strain>
    </source>
</reference>
<evidence type="ECO:0000256" key="1">
    <source>
        <dbReference type="SAM" id="MobiDB-lite"/>
    </source>
</evidence>
<evidence type="ECO:0000256" key="2">
    <source>
        <dbReference type="SAM" id="Phobius"/>
    </source>
</evidence>
<sequence>MTMMDASIRVQRVLALLVWLLIPAIATVAAYENFQAVETGVLLSPRYFHEYAALNASPLEKRQGSLQCPNNQHSCLELGNDGGDFCCGNDQFCQANSTVLTKAACCAIGSNCGAPCSSGSTLCPLTRTITTDGTTTTSLVAACCPRKCSTSFYSCPSSLGGGCCPYGQACGENGKCIATVTPSSTMSTLVPLVPPGCTTSQTSCDASIGGGCCDLSQSCTQITGKAFCAERAATPTFSGITELKPDGGLSAGAKAGIAIGVVVGFGLVIGALTWWCLRSRRRRRASEAGGTTASTSRRSGPSRIIGAIIGGGGRGQQPMSEITSDVQSRQGGTQDYFGPEAAVGPYSDAQLPSTGTGTPGVDRDRGVPLQPHGPGDIAVPVEIDSRMMTEQHPRSVAPTASPATTHYTSAAGQLAGHQEEVGERFELYGSGPLDMEGGPVSPLYTPSPHTETLRTPSREGPRPVEKF</sequence>
<evidence type="ECO:0000313" key="5">
    <source>
        <dbReference type="Proteomes" id="UP001281003"/>
    </source>
</evidence>
<name>A0AAE0PNK5_SORBR</name>
<feature type="compositionally biased region" description="Low complexity" evidence="1">
    <location>
        <begin position="294"/>
        <end position="307"/>
    </location>
</feature>
<feature type="chain" id="PRO_5041941802" evidence="3">
    <location>
        <begin position="31"/>
        <end position="467"/>
    </location>
</feature>
<keyword evidence="2" id="KW-0472">Membrane</keyword>
<accession>A0AAE0PNK5</accession>
<feature type="compositionally biased region" description="Polar residues" evidence="1">
    <location>
        <begin position="317"/>
        <end position="333"/>
    </location>
</feature>
<feature type="region of interest" description="Disordered" evidence="1">
    <location>
        <begin position="285"/>
        <end position="359"/>
    </location>
</feature>
<feature type="transmembrane region" description="Helical" evidence="2">
    <location>
        <begin position="255"/>
        <end position="277"/>
    </location>
</feature>
<dbReference type="EMBL" id="JAUTDP010000001">
    <property type="protein sequence ID" value="KAK3403049.1"/>
    <property type="molecule type" value="Genomic_DNA"/>
</dbReference>
<keyword evidence="2" id="KW-1133">Transmembrane helix</keyword>
<dbReference type="AlphaFoldDB" id="A0AAE0PNK5"/>
<evidence type="ECO:0000256" key="3">
    <source>
        <dbReference type="SAM" id="SignalP"/>
    </source>
</evidence>